<organism evidence="1">
    <name type="scientific">marine metagenome</name>
    <dbReference type="NCBI Taxonomy" id="408172"/>
    <lineage>
        <taxon>unclassified sequences</taxon>
        <taxon>metagenomes</taxon>
        <taxon>ecological metagenomes</taxon>
    </lineage>
</organism>
<feature type="non-terminal residue" evidence="1">
    <location>
        <position position="111"/>
    </location>
</feature>
<proteinExistence type="predicted"/>
<accession>A0A383F416</accession>
<dbReference type="SUPFAM" id="SSF52777">
    <property type="entry name" value="CoA-dependent acyltransferases"/>
    <property type="match status" value="1"/>
</dbReference>
<name>A0A383F416_9ZZZZ</name>
<dbReference type="AlphaFoldDB" id="A0A383F416"/>
<evidence type="ECO:0000313" key="1">
    <source>
        <dbReference type="EMBL" id="SVE63699.1"/>
    </source>
</evidence>
<protein>
    <submittedName>
        <fullName evidence="1">Uncharacterized protein</fullName>
    </submittedName>
</protein>
<sequence length="111" mass="12660">MQHASITTVRCDGHRGCVADIAMLAKNIPLFPVDRWCNLAELSRARAASNQRIGWAAIFLKAYARVVEQTPELRSWFLPRLWPRIATTNQIVATLAINRIENDTEQLCWAR</sequence>
<dbReference type="EMBL" id="UINC01231248">
    <property type="protein sequence ID" value="SVE63699.1"/>
    <property type="molecule type" value="Genomic_DNA"/>
</dbReference>
<gene>
    <name evidence="1" type="ORF">METZ01_LOCUS516553</name>
</gene>
<reference evidence="1" key="1">
    <citation type="submission" date="2018-05" db="EMBL/GenBank/DDBJ databases">
        <authorList>
            <person name="Lanie J.A."/>
            <person name="Ng W.-L."/>
            <person name="Kazmierczak K.M."/>
            <person name="Andrzejewski T.M."/>
            <person name="Davidsen T.M."/>
            <person name="Wayne K.J."/>
            <person name="Tettelin H."/>
            <person name="Glass J.I."/>
            <person name="Rusch D."/>
            <person name="Podicherti R."/>
            <person name="Tsui H.-C.T."/>
            <person name="Winkler M.E."/>
        </authorList>
    </citation>
    <scope>NUCLEOTIDE SEQUENCE</scope>
</reference>